<accession>A0A803Q772</accession>
<keyword evidence="2" id="KW-1185">Reference proteome</keyword>
<protein>
    <submittedName>
        <fullName evidence="1">Uncharacterized protein</fullName>
    </submittedName>
</protein>
<evidence type="ECO:0000313" key="2">
    <source>
        <dbReference type="Proteomes" id="UP000596661"/>
    </source>
</evidence>
<sequence>MPIRSDRFFQFIFLKKYTSQGQVTLSLSWPSELVQAKEADGPQIGLVQKEICRPQSKRKTSQDFMTLSNLGGGDWSFGNRYNIISEISFWILGSNGRANSLGHSISRKSGVEISKSDWDILSKKDNPNFWKE</sequence>
<dbReference type="Proteomes" id="UP000596661">
    <property type="component" value="Chromosome 7"/>
</dbReference>
<evidence type="ECO:0000313" key="1">
    <source>
        <dbReference type="EnsemblPlants" id="cds.evm.model.07.973"/>
    </source>
</evidence>
<organism evidence="1 2">
    <name type="scientific">Cannabis sativa</name>
    <name type="common">Hemp</name>
    <name type="synonym">Marijuana</name>
    <dbReference type="NCBI Taxonomy" id="3483"/>
    <lineage>
        <taxon>Eukaryota</taxon>
        <taxon>Viridiplantae</taxon>
        <taxon>Streptophyta</taxon>
        <taxon>Embryophyta</taxon>
        <taxon>Tracheophyta</taxon>
        <taxon>Spermatophyta</taxon>
        <taxon>Magnoliopsida</taxon>
        <taxon>eudicotyledons</taxon>
        <taxon>Gunneridae</taxon>
        <taxon>Pentapetalae</taxon>
        <taxon>rosids</taxon>
        <taxon>fabids</taxon>
        <taxon>Rosales</taxon>
        <taxon>Cannabaceae</taxon>
        <taxon>Cannabis</taxon>
    </lineage>
</organism>
<dbReference type="EnsemblPlants" id="evm.model.07.973">
    <property type="protein sequence ID" value="cds.evm.model.07.973"/>
    <property type="gene ID" value="evm.TU.07.973"/>
</dbReference>
<proteinExistence type="predicted"/>
<dbReference type="EMBL" id="UZAU01000651">
    <property type="status" value="NOT_ANNOTATED_CDS"/>
    <property type="molecule type" value="Genomic_DNA"/>
</dbReference>
<name>A0A803Q772_CANSA</name>
<dbReference type="AlphaFoldDB" id="A0A803Q772"/>
<reference evidence="1" key="2">
    <citation type="submission" date="2021-03" db="UniProtKB">
        <authorList>
            <consortium name="EnsemblPlants"/>
        </authorList>
    </citation>
    <scope>IDENTIFICATION</scope>
</reference>
<dbReference type="Gramene" id="evm.model.07.973">
    <property type="protein sequence ID" value="cds.evm.model.07.973"/>
    <property type="gene ID" value="evm.TU.07.973"/>
</dbReference>
<reference evidence="1" key="1">
    <citation type="submission" date="2018-11" db="EMBL/GenBank/DDBJ databases">
        <authorList>
            <person name="Grassa J C."/>
        </authorList>
    </citation>
    <scope>NUCLEOTIDE SEQUENCE [LARGE SCALE GENOMIC DNA]</scope>
</reference>